<dbReference type="PANTHER" id="PTHR46103:SF1">
    <property type="entry name" value="RRNA METHYLTRANSFERASE 1, MITOCHONDRIAL"/>
    <property type="match status" value="1"/>
</dbReference>
<feature type="domain" description="RNA 2-O ribose methyltransferase substrate binding" evidence="11">
    <location>
        <begin position="131"/>
        <end position="209"/>
    </location>
</feature>
<dbReference type="InterPro" id="IPR029028">
    <property type="entry name" value="Alpha/beta_knot_MTases"/>
</dbReference>
<dbReference type="SUPFAM" id="SSF75217">
    <property type="entry name" value="alpha/beta knot"/>
    <property type="match status" value="1"/>
</dbReference>
<organism evidence="12 13">
    <name type="scientific">Austrofundulus limnaeus</name>
    <name type="common">Annual killifish</name>
    <dbReference type="NCBI Taxonomy" id="52670"/>
    <lineage>
        <taxon>Eukaryota</taxon>
        <taxon>Metazoa</taxon>
        <taxon>Chordata</taxon>
        <taxon>Craniata</taxon>
        <taxon>Vertebrata</taxon>
        <taxon>Euteleostomi</taxon>
        <taxon>Actinopterygii</taxon>
        <taxon>Neopterygii</taxon>
        <taxon>Teleostei</taxon>
        <taxon>Neoteleostei</taxon>
        <taxon>Acanthomorphata</taxon>
        <taxon>Ovalentaria</taxon>
        <taxon>Atherinomorphae</taxon>
        <taxon>Cyprinodontiformes</taxon>
        <taxon>Rivulidae</taxon>
        <taxon>Austrofundulus</taxon>
    </lineage>
</organism>
<dbReference type="CDD" id="cd18105">
    <property type="entry name" value="SpoU-like_MRM1"/>
    <property type="match status" value="1"/>
</dbReference>
<evidence type="ECO:0000256" key="3">
    <source>
        <dbReference type="ARBA" id="ARBA00022552"/>
    </source>
</evidence>
<evidence type="ECO:0000256" key="9">
    <source>
        <dbReference type="ARBA" id="ARBA00034881"/>
    </source>
</evidence>
<evidence type="ECO:0000256" key="7">
    <source>
        <dbReference type="ARBA" id="ARBA00022946"/>
    </source>
</evidence>
<dbReference type="GO" id="GO:0005739">
    <property type="term" value="C:mitochondrion"/>
    <property type="evidence" value="ECO:0007669"/>
    <property type="project" value="UniProtKB-SubCell"/>
</dbReference>
<evidence type="ECO:0000259" key="11">
    <source>
        <dbReference type="SMART" id="SM00967"/>
    </source>
</evidence>
<dbReference type="OrthoDB" id="270651at2759"/>
<evidence type="ECO:0000256" key="6">
    <source>
        <dbReference type="ARBA" id="ARBA00022691"/>
    </source>
</evidence>
<dbReference type="InterPro" id="IPR047182">
    <property type="entry name" value="MRM1"/>
</dbReference>
<dbReference type="GO" id="GO:0003723">
    <property type="term" value="F:RNA binding"/>
    <property type="evidence" value="ECO:0007669"/>
    <property type="project" value="InterPro"/>
</dbReference>
<evidence type="ECO:0000313" key="13">
    <source>
        <dbReference type="RefSeq" id="XP_013870175.1"/>
    </source>
</evidence>
<keyword evidence="6" id="KW-0949">S-adenosyl-L-methionine</keyword>
<keyword evidence="4 13" id="KW-0489">Methyltransferase</keyword>
<evidence type="ECO:0000256" key="4">
    <source>
        <dbReference type="ARBA" id="ARBA00022603"/>
    </source>
</evidence>
<dbReference type="SUPFAM" id="SSF55315">
    <property type="entry name" value="L30e-like"/>
    <property type="match status" value="1"/>
</dbReference>
<dbReference type="InterPro" id="IPR029026">
    <property type="entry name" value="tRNA_m1G_MTases_N"/>
</dbReference>
<dbReference type="InterPro" id="IPR013123">
    <property type="entry name" value="SpoU_subst-bd"/>
</dbReference>
<evidence type="ECO:0000256" key="10">
    <source>
        <dbReference type="SAM" id="MobiDB-lite"/>
    </source>
</evidence>
<keyword evidence="7" id="KW-0809">Transit peptide</keyword>
<dbReference type="SMART" id="SM00967">
    <property type="entry name" value="SpoU_sub_bind"/>
    <property type="match status" value="1"/>
</dbReference>
<dbReference type="GO" id="GO:0016435">
    <property type="term" value="F:rRNA (guanine) methyltransferase activity"/>
    <property type="evidence" value="ECO:0007669"/>
    <property type="project" value="TreeGrafter"/>
</dbReference>
<dbReference type="KEGG" id="alim:106521944"/>
<dbReference type="PANTHER" id="PTHR46103">
    <property type="entry name" value="RRNA METHYLTRANSFERASE 1, MITOCHONDRIAL"/>
    <property type="match status" value="1"/>
</dbReference>
<comment type="subcellular location">
    <subcellularLocation>
        <location evidence="1">Mitochondrion</location>
    </subcellularLocation>
</comment>
<reference evidence="13" key="1">
    <citation type="submission" date="2025-08" db="UniProtKB">
        <authorList>
            <consortium name="RefSeq"/>
        </authorList>
    </citation>
    <scope>IDENTIFICATION</scope>
    <source>
        <strain evidence="13">Quisiro</strain>
        <tissue evidence="13">Liver</tissue>
    </source>
</reference>
<evidence type="ECO:0000256" key="8">
    <source>
        <dbReference type="ARBA" id="ARBA00023128"/>
    </source>
</evidence>
<sequence>MWSCAHKFNLIWGRNMQTLVPTSRVGFQSASYHRTACLLSPEDRDLDSHSRVGERPRRSPSLGQRPKGVQGSRRSSQSKPSKIKTPLLQNQWTDDTSKVSSELRKLCLEDFPAERKKQMRAKAAVDPKGEVVFGVAPCLLALTQRRRKAYELLVKDGKTSQRASVVKVFEEARRQGVQITRVSKSTLDRVSSRGVHQGVCLRASPLSFLTVDSEPEVASGVPLWLVLERILDPMNLGAILRSAYFLGVDRVVSSLHHGCPLTPVVSKASSGAMEVMRVYGHKNLEDLLKLKAAEGWQIVGTVGAEAERPRIPVVPCSDFNLSKPTMLLLGSEGDGLSQRLLSLCETLLTIPPGRDLCRGIESLNVSVATGVMLHTLLHQRNSSRHLKQQRTKKKTL</sequence>
<dbReference type="InterPro" id="IPR047261">
    <property type="entry name" value="MRM1_MeTrfase_dom"/>
</dbReference>
<dbReference type="InParanoid" id="A0A2I4BR02"/>
<protein>
    <recommendedName>
        <fullName evidence="9">rRNA methyltransferase 1, mitochondrial</fullName>
    </recommendedName>
</protein>
<keyword evidence="3" id="KW-0698">rRNA processing</keyword>
<dbReference type="AlphaFoldDB" id="A0A2I4BR02"/>
<dbReference type="InterPro" id="IPR001537">
    <property type="entry name" value="SpoU_MeTrfase"/>
</dbReference>
<dbReference type="Proteomes" id="UP000192220">
    <property type="component" value="Unplaced"/>
</dbReference>
<dbReference type="CTD" id="79922"/>
<gene>
    <name evidence="13" type="primary">mrm1</name>
</gene>
<dbReference type="InterPro" id="IPR029064">
    <property type="entry name" value="Ribosomal_eL30-like_sf"/>
</dbReference>
<feature type="compositionally biased region" description="Basic and acidic residues" evidence="10">
    <location>
        <begin position="43"/>
        <end position="57"/>
    </location>
</feature>
<comment type="similarity">
    <text evidence="2">Belongs to the class IV-like SAM-binding methyltransferase superfamily. RNA methyltransferase TrmH family.</text>
</comment>
<dbReference type="Pfam" id="PF00588">
    <property type="entry name" value="SpoU_methylase"/>
    <property type="match status" value="1"/>
</dbReference>
<dbReference type="RefSeq" id="XP_013870175.1">
    <property type="nucleotide sequence ID" value="XM_014014721.1"/>
</dbReference>
<evidence type="ECO:0000256" key="1">
    <source>
        <dbReference type="ARBA" id="ARBA00004173"/>
    </source>
</evidence>
<dbReference type="Pfam" id="PF08032">
    <property type="entry name" value="SpoU_sub_bind"/>
    <property type="match status" value="1"/>
</dbReference>
<dbReference type="Gene3D" id="3.30.1330.30">
    <property type="match status" value="1"/>
</dbReference>
<proteinExistence type="inferred from homology"/>
<keyword evidence="8" id="KW-0496">Mitochondrion</keyword>
<evidence type="ECO:0000256" key="5">
    <source>
        <dbReference type="ARBA" id="ARBA00022679"/>
    </source>
</evidence>
<dbReference type="STRING" id="52670.A0A2I4BR02"/>
<accession>A0A2I4BR02</accession>
<evidence type="ECO:0000256" key="2">
    <source>
        <dbReference type="ARBA" id="ARBA00007228"/>
    </source>
</evidence>
<keyword evidence="12" id="KW-1185">Reference proteome</keyword>
<feature type="region of interest" description="Disordered" evidence="10">
    <location>
        <begin position="43"/>
        <end position="96"/>
    </location>
</feature>
<keyword evidence="5" id="KW-0808">Transferase</keyword>
<name>A0A2I4BR02_AUSLI</name>
<dbReference type="GeneID" id="106521944"/>
<dbReference type="Gene3D" id="3.40.1280.10">
    <property type="match status" value="1"/>
</dbReference>
<evidence type="ECO:0000313" key="12">
    <source>
        <dbReference type="Proteomes" id="UP000192220"/>
    </source>
</evidence>